<comment type="subcellular location">
    <subcellularLocation>
        <location evidence="1">Cell membrane</location>
        <topology evidence="1">Multi-pass membrane protein</topology>
    </subcellularLocation>
</comment>
<keyword evidence="4 9" id="KW-0812">Transmembrane</keyword>
<keyword evidence="3" id="KW-1003">Cell membrane</keyword>
<keyword evidence="7 9" id="KW-0472">Membrane</keyword>
<evidence type="ECO:0000256" key="5">
    <source>
        <dbReference type="ARBA" id="ARBA00022970"/>
    </source>
</evidence>
<evidence type="ECO:0000256" key="8">
    <source>
        <dbReference type="ARBA" id="ARBA00037998"/>
    </source>
</evidence>
<evidence type="ECO:0000256" key="9">
    <source>
        <dbReference type="SAM" id="Phobius"/>
    </source>
</evidence>
<feature type="transmembrane region" description="Helical" evidence="9">
    <location>
        <begin position="63"/>
        <end position="85"/>
    </location>
</feature>
<keyword evidence="6 9" id="KW-1133">Transmembrane helix</keyword>
<dbReference type="PANTHER" id="PTHR11795:SF442">
    <property type="entry name" value="ABC TRANSPORTER ATP-BINDING PROTEIN"/>
    <property type="match status" value="1"/>
</dbReference>
<evidence type="ECO:0000256" key="1">
    <source>
        <dbReference type="ARBA" id="ARBA00004651"/>
    </source>
</evidence>
<dbReference type="GO" id="GO:0022857">
    <property type="term" value="F:transmembrane transporter activity"/>
    <property type="evidence" value="ECO:0007669"/>
    <property type="project" value="InterPro"/>
</dbReference>
<feature type="transmembrane region" description="Helical" evidence="9">
    <location>
        <begin position="97"/>
        <end position="116"/>
    </location>
</feature>
<dbReference type="Proteomes" id="UP000248021">
    <property type="component" value="Unassembled WGS sequence"/>
</dbReference>
<keyword evidence="11" id="KW-1185">Reference proteome</keyword>
<feature type="transmembrane region" description="Helical" evidence="9">
    <location>
        <begin position="14"/>
        <end position="32"/>
    </location>
</feature>
<keyword evidence="2" id="KW-0813">Transport</keyword>
<comment type="similarity">
    <text evidence="8">Belongs to the binding-protein-dependent transport system permease family. LivHM subfamily.</text>
</comment>
<gene>
    <name evidence="10" type="ORF">C7450_110276</name>
</gene>
<evidence type="ECO:0000256" key="7">
    <source>
        <dbReference type="ARBA" id="ARBA00023136"/>
    </source>
</evidence>
<dbReference type="CDD" id="cd06582">
    <property type="entry name" value="TM_PBP1_LivH_like"/>
    <property type="match status" value="1"/>
</dbReference>
<dbReference type="OrthoDB" id="9807115at2"/>
<accession>A0A2V3UAY9</accession>
<sequence>MTIALLVEQLINGLQQGLMLFLMAAGVTLVFGIMRLINLAHGSMFMLAAYVAVAVFAATDSYLLAFIVALAGISVLAMLLELAIFRPLYARGHLDQLLASFGLVLVFNEIAVMVWGREPLYLSIPPLLSGQVEILPGVPYPVYRLAVSALAIAAGLGLWLILSRTRLGMQMRGGAERREVMEAMGVNIRAIATMVFGIGACLAGVAGLMTAPIMPVQSGMGDPILILTLVVMIIGGVGSLRGALIAALIVGVVDTFGRILLPQLIGLNAGSALSNMVIYVLMAVVLVIRPTGLVRSAT</sequence>
<comment type="caution">
    <text evidence="10">The sequence shown here is derived from an EMBL/GenBank/DDBJ whole genome shotgun (WGS) entry which is preliminary data.</text>
</comment>
<keyword evidence="5" id="KW-0029">Amino-acid transport</keyword>
<dbReference type="Pfam" id="PF02653">
    <property type="entry name" value="BPD_transp_2"/>
    <property type="match status" value="1"/>
</dbReference>
<organism evidence="10 11">
    <name type="scientific">Chelatococcus asaccharovorans</name>
    <dbReference type="NCBI Taxonomy" id="28210"/>
    <lineage>
        <taxon>Bacteria</taxon>
        <taxon>Pseudomonadati</taxon>
        <taxon>Pseudomonadota</taxon>
        <taxon>Alphaproteobacteria</taxon>
        <taxon>Hyphomicrobiales</taxon>
        <taxon>Chelatococcaceae</taxon>
        <taxon>Chelatococcus</taxon>
    </lineage>
</organism>
<feature type="transmembrane region" description="Helical" evidence="9">
    <location>
        <begin position="224"/>
        <end position="253"/>
    </location>
</feature>
<dbReference type="EMBL" id="QJJK01000010">
    <property type="protein sequence ID" value="PXW55337.1"/>
    <property type="molecule type" value="Genomic_DNA"/>
</dbReference>
<evidence type="ECO:0000256" key="3">
    <source>
        <dbReference type="ARBA" id="ARBA00022475"/>
    </source>
</evidence>
<proteinExistence type="inferred from homology"/>
<evidence type="ECO:0000313" key="11">
    <source>
        <dbReference type="Proteomes" id="UP000248021"/>
    </source>
</evidence>
<protein>
    <submittedName>
        <fullName evidence="10">Branched-chain amino acid transport system permease protein</fullName>
    </submittedName>
</protein>
<feature type="transmembrane region" description="Helical" evidence="9">
    <location>
        <begin position="39"/>
        <end position="57"/>
    </location>
</feature>
<dbReference type="GO" id="GO:0006865">
    <property type="term" value="P:amino acid transport"/>
    <property type="evidence" value="ECO:0007669"/>
    <property type="project" value="UniProtKB-KW"/>
</dbReference>
<dbReference type="GO" id="GO:0005886">
    <property type="term" value="C:plasma membrane"/>
    <property type="evidence" value="ECO:0007669"/>
    <property type="project" value="UniProtKB-SubCell"/>
</dbReference>
<evidence type="ECO:0000256" key="2">
    <source>
        <dbReference type="ARBA" id="ARBA00022448"/>
    </source>
</evidence>
<reference evidence="10 11" key="1">
    <citation type="submission" date="2018-05" db="EMBL/GenBank/DDBJ databases">
        <title>Genomic Encyclopedia of Type Strains, Phase IV (KMG-IV): sequencing the most valuable type-strain genomes for metagenomic binning, comparative biology and taxonomic classification.</title>
        <authorList>
            <person name="Goeker M."/>
        </authorList>
    </citation>
    <scope>NUCLEOTIDE SEQUENCE [LARGE SCALE GENOMIC DNA]</scope>
    <source>
        <strain evidence="10 11">DSM 6462</strain>
    </source>
</reference>
<dbReference type="InterPro" id="IPR052157">
    <property type="entry name" value="BCAA_transport_permease"/>
</dbReference>
<feature type="transmembrane region" description="Helical" evidence="9">
    <location>
        <begin position="142"/>
        <end position="162"/>
    </location>
</feature>
<evidence type="ECO:0000256" key="6">
    <source>
        <dbReference type="ARBA" id="ARBA00022989"/>
    </source>
</evidence>
<dbReference type="AlphaFoldDB" id="A0A2V3UAY9"/>
<feature type="transmembrane region" description="Helical" evidence="9">
    <location>
        <begin position="186"/>
        <end position="212"/>
    </location>
</feature>
<name>A0A2V3UAY9_9HYPH</name>
<dbReference type="PANTHER" id="PTHR11795">
    <property type="entry name" value="BRANCHED-CHAIN AMINO ACID TRANSPORT SYSTEM PERMEASE PROTEIN LIVH"/>
    <property type="match status" value="1"/>
</dbReference>
<evidence type="ECO:0000256" key="4">
    <source>
        <dbReference type="ARBA" id="ARBA00022692"/>
    </source>
</evidence>
<feature type="transmembrane region" description="Helical" evidence="9">
    <location>
        <begin position="265"/>
        <end position="288"/>
    </location>
</feature>
<dbReference type="InterPro" id="IPR001851">
    <property type="entry name" value="ABC_transp_permease"/>
</dbReference>
<evidence type="ECO:0000313" key="10">
    <source>
        <dbReference type="EMBL" id="PXW55337.1"/>
    </source>
</evidence>